<accession>A0AAV7H4R6</accession>
<gene>
    <name evidence="3" type="ORF">IEQ34_007454</name>
</gene>
<feature type="region of interest" description="Disordered" evidence="1">
    <location>
        <begin position="119"/>
        <end position="144"/>
    </location>
</feature>
<feature type="domain" description="Bet v I/Major latex protein" evidence="2">
    <location>
        <begin position="4"/>
        <end position="112"/>
    </location>
</feature>
<evidence type="ECO:0000313" key="3">
    <source>
        <dbReference type="EMBL" id="KAH0462872.1"/>
    </source>
</evidence>
<feature type="compositionally biased region" description="Polar residues" evidence="1">
    <location>
        <begin position="131"/>
        <end position="144"/>
    </location>
</feature>
<dbReference type="GO" id="GO:0006952">
    <property type="term" value="P:defense response"/>
    <property type="evidence" value="ECO:0007669"/>
    <property type="project" value="InterPro"/>
</dbReference>
<organism evidence="3 4">
    <name type="scientific">Dendrobium chrysotoxum</name>
    <name type="common">Orchid</name>
    <dbReference type="NCBI Taxonomy" id="161865"/>
    <lineage>
        <taxon>Eukaryota</taxon>
        <taxon>Viridiplantae</taxon>
        <taxon>Streptophyta</taxon>
        <taxon>Embryophyta</taxon>
        <taxon>Tracheophyta</taxon>
        <taxon>Spermatophyta</taxon>
        <taxon>Magnoliopsida</taxon>
        <taxon>Liliopsida</taxon>
        <taxon>Asparagales</taxon>
        <taxon>Orchidaceae</taxon>
        <taxon>Epidendroideae</taxon>
        <taxon>Malaxideae</taxon>
        <taxon>Dendrobiinae</taxon>
        <taxon>Dendrobium</taxon>
    </lineage>
</organism>
<dbReference type="AlphaFoldDB" id="A0AAV7H4R6"/>
<dbReference type="InterPro" id="IPR023393">
    <property type="entry name" value="START-like_dom_sf"/>
</dbReference>
<protein>
    <recommendedName>
        <fullName evidence="2">Bet v I/Major latex protein domain-containing protein</fullName>
    </recommendedName>
</protein>
<dbReference type="Gene3D" id="3.30.530.20">
    <property type="match status" value="1"/>
</dbReference>
<dbReference type="Pfam" id="PF00407">
    <property type="entry name" value="Bet_v_1"/>
    <property type="match status" value="1"/>
</dbReference>
<keyword evidence="4" id="KW-1185">Reference proteome</keyword>
<dbReference type="SUPFAM" id="SSF55961">
    <property type="entry name" value="Bet v1-like"/>
    <property type="match status" value="1"/>
</dbReference>
<dbReference type="InterPro" id="IPR000916">
    <property type="entry name" value="Bet_v_I/MLP"/>
</dbReference>
<evidence type="ECO:0000313" key="4">
    <source>
        <dbReference type="Proteomes" id="UP000775213"/>
    </source>
</evidence>
<evidence type="ECO:0000259" key="2">
    <source>
        <dbReference type="Pfam" id="PF00407"/>
    </source>
</evidence>
<sequence>MLAGAEYLEGNGDPGSLRLFRLVPALKDLVKESKEKIEKVELGWLVTYEVVGGELRDLYDPYRVTFTFSSVPEKKEEQCTVAWKAEFEPRSPAVPPPLKAKNAALSFLKSFESTAMPPPSIVALDGPQDQLKVQASPRSSQSIL</sequence>
<reference evidence="3 4" key="1">
    <citation type="journal article" date="2021" name="Hortic Res">
        <title>Chromosome-scale assembly of the Dendrobium chrysotoxum genome enhances the understanding of orchid evolution.</title>
        <authorList>
            <person name="Zhang Y."/>
            <person name="Zhang G.Q."/>
            <person name="Zhang D."/>
            <person name="Liu X.D."/>
            <person name="Xu X.Y."/>
            <person name="Sun W.H."/>
            <person name="Yu X."/>
            <person name="Zhu X."/>
            <person name="Wang Z.W."/>
            <person name="Zhao X."/>
            <person name="Zhong W.Y."/>
            <person name="Chen H."/>
            <person name="Yin W.L."/>
            <person name="Huang T."/>
            <person name="Niu S.C."/>
            <person name="Liu Z.J."/>
        </authorList>
    </citation>
    <scope>NUCLEOTIDE SEQUENCE [LARGE SCALE GENOMIC DNA]</scope>
    <source>
        <strain evidence="3">Lindl</strain>
    </source>
</reference>
<comment type="caution">
    <text evidence="3">The sequence shown here is derived from an EMBL/GenBank/DDBJ whole genome shotgun (WGS) entry which is preliminary data.</text>
</comment>
<name>A0AAV7H4R6_DENCH</name>
<evidence type="ECO:0000256" key="1">
    <source>
        <dbReference type="SAM" id="MobiDB-lite"/>
    </source>
</evidence>
<dbReference type="Proteomes" id="UP000775213">
    <property type="component" value="Unassembled WGS sequence"/>
</dbReference>
<proteinExistence type="predicted"/>
<dbReference type="EMBL" id="JAGFBR010000008">
    <property type="protein sequence ID" value="KAH0462872.1"/>
    <property type="molecule type" value="Genomic_DNA"/>
</dbReference>